<sequence>MWVSVGDKFKPFFQSPLFGDSRFNLNVLFASCSTIFPFQSPLFGDSRFNLVQYC</sequence>
<evidence type="ECO:0000313" key="2">
    <source>
        <dbReference type="Proteomes" id="UP000008037"/>
    </source>
</evidence>
<name>K0ILT5_NITGG</name>
<dbReference type="AlphaFoldDB" id="K0ILT5"/>
<proteinExistence type="predicted"/>
<organism evidence="1 2">
    <name type="scientific">Nitrososphaera gargensis (strain Ga9.2)</name>
    <dbReference type="NCBI Taxonomy" id="1237085"/>
    <lineage>
        <taxon>Archaea</taxon>
        <taxon>Nitrososphaerota</taxon>
        <taxon>Nitrososphaeria</taxon>
        <taxon>Nitrososphaerales</taxon>
        <taxon>Nitrososphaeraceae</taxon>
        <taxon>Nitrososphaera</taxon>
    </lineage>
</organism>
<dbReference type="KEGG" id="nga:Ngar_c03760"/>
<gene>
    <name evidence="1" type="ordered locus">Ngar_c03760</name>
</gene>
<dbReference type="HOGENOM" id="CLU_3039173_0_0_2"/>
<protein>
    <submittedName>
        <fullName evidence="1">Uncharacterized protein</fullName>
    </submittedName>
</protein>
<accession>K0ILT5</accession>
<evidence type="ECO:0000313" key="1">
    <source>
        <dbReference type="EMBL" id="AFU57324.1"/>
    </source>
</evidence>
<keyword evidence="2" id="KW-1185">Reference proteome</keyword>
<dbReference type="InParanoid" id="K0ILT5"/>
<dbReference type="Proteomes" id="UP000008037">
    <property type="component" value="Chromosome"/>
</dbReference>
<reference evidence="1 2" key="1">
    <citation type="journal article" date="2012" name="Environ. Microbiol.">
        <title>The genome of the ammonia-oxidizing Candidatus Nitrososphaera gargensis: insights into metabolic versatility and environmental adaptations.</title>
        <authorList>
            <person name="Spang A."/>
            <person name="Poehlein A."/>
            <person name="Offre P."/>
            <person name="Zumbragel S."/>
            <person name="Haider S."/>
            <person name="Rychlik N."/>
            <person name="Nowka B."/>
            <person name="Schmeisser C."/>
            <person name="Lebedeva E.V."/>
            <person name="Rattei T."/>
            <person name="Bohm C."/>
            <person name="Schmid M."/>
            <person name="Galushko A."/>
            <person name="Hatzenpichler R."/>
            <person name="Weinmaier T."/>
            <person name="Daniel R."/>
            <person name="Schleper C."/>
            <person name="Spieck E."/>
            <person name="Streit W."/>
            <person name="Wagner M."/>
        </authorList>
    </citation>
    <scope>NUCLEOTIDE SEQUENCE [LARGE SCALE GENOMIC DNA]</scope>
    <source>
        <strain evidence="2">Ga9.2</strain>
    </source>
</reference>
<dbReference type="BioCyc" id="CNIT1237085:G1324-376-MONOMER"/>
<dbReference type="EMBL" id="CP002408">
    <property type="protein sequence ID" value="AFU57324.1"/>
    <property type="molecule type" value="Genomic_DNA"/>
</dbReference>